<feature type="region of interest" description="G4" evidence="7">
    <location>
        <begin position="123"/>
        <end position="126"/>
    </location>
</feature>
<keyword evidence="4 6" id="KW-0694">RNA-binding</keyword>
<dbReference type="NCBIfam" id="NF000908">
    <property type="entry name" value="PRK00089.1"/>
    <property type="match status" value="1"/>
</dbReference>
<dbReference type="NCBIfam" id="TIGR00436">
    <property type="entry name" value="era"/>
    <property type="match status" value="1"/>
</dbReference>
<keyword evidence="6" id="KW-0472">Membrane</keyword>
<evidence type="ECO:0000256" key="2">
    <source>
        <dbReference type="ARBA" id="ARBA00020484"/>
    </source>
</evidence>
<evidence type="ECO:0000256" key="5">
    <source>
        <dbReference type="ARBA" id="ARBA00023134"/>
    </source>
</evidence>
<keyword evidence="6" id="KW-0699">rRNA-binding</keyword>
<comment type="subunit">
    <text evidence="6">Monomer.</text>
</comment>
<dbReference type="PROSITE" id="PS50823">
    <property type="entry name" value="KH_TYPE_2"/>
    <property type="match status" value="1"/>
</dbReference>
<dbReference type="CDD" id="cd04163">
    <property type="entry name" value="Era"/>
    <property type="match status" value="1"/>
</dbReference>
<dbReference type="Proteomes" id="UP001548590">
    <property type="component" value="Unassembled WGS sequence"/>
</dbReference>
<accession>A0ABV2CM14</accession>
<reference evidence="11 12" key="1">
    <citation type="submission" date="2024-07" db="EMBL/GenBank/DDBJ databases">
        <title>Uliginosibacterium paludis KCTC:42655.</title>
        <authorList>
            <person name="Kim M.K."/>
        </authorList>
    </citation>
    <scope>NUCLEOTIDE SEQUENCE [LARGE SCALE GENOMIC DNA]</scope>
    <source>
        <strain evidence="11 12">KCTC 42655</strain>
    </source>
</reference>
<feature type="domain" description="Era-type G" evidence="10">
    <location>
        <begin position="7"/>
        <end position="174"/>
    </location>
</feature>
<comment type="caution">
    <text evidence="11">The sequence shown here is derived from an EMBL/GenBank/DDBJ whole genome shotgun (WGS) entry which is preliminary data.</text>
</comment>
<organism evidence="11 12">
    <name type="scientific">Uliginosibacterium paludis</name>
    <dbReference type="NCBI Taxonomy" id="1615952"/>
    <lineage>
        <taxon>Bacteria</taxon>
        <taxon>Pseudomonadati</taxon>
        <taxon>Pseudomonadota</taxon>
        <taxon>Betaproteobacteria</taxon>
        <taxon>Rhodocyclales</taxon>
        <taxon>Zoogloeaceae</taxon>
        <taxon>Uliginosibacterium</taxon>
    </lineage>
</organism>
<feature type="region of interest" description="G3" evidence="7">
    <location>
        <begin position="62"/>
        <end position="65"/>
    </location>
</feature>
<dbReference type="InterPro" id="IPR030388">
    <property type="entry name" value="G_ERA_dom"/>
</dbReference>
<dbReference type="PRINTS" id="PR00449">
    <property type="entry name" value="RASTRNSFRMNG"/>
</dbReference>
<gene>
    <name evidence="6 11" type="primary">era</name>
    <name evidence="11" type="ORF">ABVT11_03255</name>
</gene>
<dbReference type="PROSITE" id="PS51713">
    <property type="entry name" value="G_ERA"/>
    <property type="match status" value="1"/>
</dbReference>
<keyword evidence="3 6" id="KW-0547">Nucleotide-binding</keyword>
<feature type="region of interest" description="G2" evidence="7">
    <location>
        <begin position="41"/>
        <end position="45"/>
    </location>
</feature>
<evidence type="ECO:0000259" key="9">
    <source>
        <dbReference type="PROSITE" id="PS50823"/>
    </source>
</evidence>
<feature type="region of interest" description="G5" evidence="7">
    <location>
        <begin position="153"/>
        <end position="155"/>
    </location>
</feature>
<protein>
    <recommendedName>
        <fullName evidence="2 6">GTPase Era</fullName>
    </recommendedName>
</protein>
<keyword evidence="5 6" id="KW-0342">GTP-binding</keyword>
<dbReference type="SUPFAM" id="SSF52540">
    <property type="entry name" value="P-loop containing nucleoside triphosphate hydrolases"/>
    <property type="match status" value="1"/>
</dbReference>
<dbReference type="InterPro" id="IPR009019">
    <property type="entry name" value="KH_sf_prok-type"/>
</dbReference>
<dbReference type="PANTHER" id="PTHR42698">
    <property type="entry name" value="GTPASE ERA"/>
    <property type="match status" value="1"/>
</dbReference>
<dbReference type="RefSeq" id="WP_345923775.1">
    <property type="nucleotide sequence ID" value="NZ_JBDIVF010000001.1"/>
</dbReference>
<dbReference type="InterPro" id="IPR005225">
    <property type="entry name" value="Small_GTP-bd"/>
</dbReference>
<feature type="binding site" evidence="6">
    <location>
        <begin position="62"/>
        <end position="66"/>
    </location>
    <ligand>
        <name>GTP</name>
        <dbReference type="ChEBI" id="CHEBI:37565"/>
    </ligand>
</feature>
<dbReference type="Gene3D" id="3.40.50.300">
    <property type="entry name" value="P-loop containing nucleotide triphosphate hydrolases"/>
    <property type="match status" value="1"/>
</dbReference>
<evidence type="ECO:0000313" key="11">
    <source>
        <dbReference type="EMBL" id="MET1488832.1"/>
    </source>
</evidence>
<feature type="binding site" evidence="6">
    <location>
        <begin position="15"/>
        <end position="22"/>
    </location>
    <ligand>
        <name>GTP</name>
        <dbReference type="ChEBI" id="CHEBI:37565"/>
    </ligand>
</feature>
<dbReference type="PANTHER" id="PTHR42698:SF1">
    <property type="entry name" value="GTPASE ERA, MITOCHONDRIAL"/>
    <property type="match status" value="1"/>
</dbReference>
<evidence type="ECO:0000256" key="4">
    <source>
        <dbReference type="ARBA" id="ARBA00022884"/>
    </source>
</evidence>
<dbReference type="InterPro" id="IPR027417">
    <property type="entry name" value="P-loop_NTPase"/>
</dbReference>
<dbReference type="EMBL" id="JBEWLZ010000002">
    <property type="protein sequence ID" value="MET1488832.1"/>
    <property type="molecule type" value="Genomic_DNA"/>
</dbReference>
<dbReference type="Pfam" id="PF07650">
    <property type="entry name" value="KH_2"/>
    <property type="match status" value="1"/>
</dbReference>
<keyword evidence="6" id="KW-0690">Ribosome biogenesis</keyword>
<dbReference type="Pfam" id="PF01926">
    <property type="entry name" value="MMR_HSR1"/>
    <property type="match status" value="1"/>
</dbReference>
<dbReference type="InterPro" id="IPR004044">
    <property type="entry name" value="KH_dom_type_2"/>
</dbReference>
<dbReference type="HAMAP" id="MF_00367">
    <property type="entry name" value="GTPase_Era"/>
    <property type="match status" value="1"/>
</dbReference>
<keyword evidence="6" id="KW-1003">Cell membrane</keyword>
<evidence type="ECO:0000256" key="1">
    <source>
        <dbReference type="ARBA" id="ARBA00007921"/>
    </source>
</evidence>
<comment type="function">
    <text evidence="6">An essential GTPase that binds both GDP and GTP, with rapid nucleotide exchange. Plays a role in 16S rRNA processing and 30S ribosomal subunit biogenesis and possibly also in cell cycle regulation and energy metabolism.</text>
</comment>
<dbReference type="Gene3D" id="3.30.300.20">
    <property type="match status" value="1"/>
</dbReference>
<keyword evidence="12" id="KW-1185">Reference proteome</keyword>
<dbReference type="CDD" id="cd22534">
    <property type="entry name" value="KH-II_Era"/>
    <property type="match status" value="1"/>
</dbReference>
<evidence type="ECO:0000256" key="7">
    <source>
        <dbReference type="PROSITE-ProRule" id="PRU01050"/>
    </source>
</evidence>
<dbReference type="NCBIfam" id="TIGR00231">
    <property type="entry name" value="small_GTP"/>
    <property type="match status" value="1"/>
</dbReference>
<feature type="domain" description="KH type-2" evidence="9">
    <location>
        <begin position="205"/>
        <end position="281"/>
    </location>
</feature>
<dbReference type="SUPFAM" id="SSF54814">
    <property type="entry name" value="Prokaryotic type KH domain (KH-domain type II)"/>
    <property type="match status" value="1"/>
</dbReference>
<dbReference type="InterPro" id="IPR006073">
    <property type="entry name" value="GTP-bd"/>
</dbReference>
<evidence type="ECO:0000256" key="3">
    <source>
        <dbReference type="ARBA" id="ARBA00022741"/>
    </source>
</evidence>
<name>A0ABV2CM14_9RHOO</name>
<evidence type="ECO:0000256" key="6">
    <source>
        <dbReference type="HAMAP-Rule" id="MF_00367"/>
    </source>
</evidence>
<feature type="region of interest" description="G1" evidence="7">
    <location>
        <begin position="15"/>
        <end position="22"/>
    </location>
</feature>
<feature type="binding site" evidence="6">
    <location>
        <begin position="123"/>
        <end position="126"/>
    </location>
    <ligand>
        <name>GTP</name>
        <dbReference type="ChEBI" id="CHEBI:37565"/>
    </ligand>
</feature>
<dbReference type="InterPro" id="IPR015946">
    <property type="entry name" value="KH_dom-like_a/b"/>
</dbReference>
<comment type="subcellular location">
    <subcellularLocation>
        <location evidence="6">Cytoplasm</location>
    </subcellularLocation>
    <subcellularLocation>
        <location evidence="6">Cell membrane</location>
        <topology evidence="6">Peripheral membrane protein</topology>
    </subcellularLocation>
</comment>
<evidence type="ECO:0000313" key="12">
    <source>
        <dbReference type="Proteomes" id="UP001548590"/>
    </source>
</evidence>
<dbReference type="InterPro" id="IPR005662">
    <property type="entry name" value="GTPase_Era-like"/>
</dbReference>
<evidence type="ECO:0000256" key="8">
    <source>
        <dbReference type="RuleBase" id="RU003761"/>
    </source>
</evidence>
<proteinExistence type="inferred from homology"/>
<keyword evidence="6" id="KW-0963">Cytoplasm</keyword>
<sequence>MSETITHTGLVAIVGRPNVGKSTLLNRLVGQKISIVSRKAQTTRHRITGVLTEGSQQFVFVDTPGFQTHHRNALNASMNRTVGQVLNEVDVVMFLIEAGRFGPDDRKVMAMLPQDARVVLVLNKVDLEEDKGKLLPFMQQMATEFPFAEIVPVSAERGQNVDQLLRAVGKYLPEGEALFGEDDITDRSERFLAAEFLREKLFRLLGEELPYGMTVEIEKFEVEGHLRRIFAAIIVDKAGHKGIVIGKGGERLKRISSEARVELEKLFDGKVYLETWVKVKSGWADDERALKSLGYD</sequence>
<comment type="similarity">
    <text evidence="1 6 7 8">Belongs to the TRAFAC class TrmE-Era-EngA-EngB-Septin-like GTPase superfamily. Era GTPase family.</text>
</comment>
<evidence type="ECO:0000259" key="10">
    <source>
        <dbReference type="PROSITE" id="PS51713"/>
    </source>
</evidence>